<accession>A0A7X3FI30</accession>
<feature type="repeat" description="TPR" evidence="3">
    <location>
        <begin position="163"/>
        <end position="196"/>
    </location>
</feature>
<dbReference type="SMART" id="SM00028">
    <property type="entry name" value="TPR"/>
    <property type="match status" value="3"/>
</dbReference>
<reference evidence="5 6" key="1">
    <citation type="journal article" date="2019" name="Microorganisms">
        <title>Paenibacillus lutrae sp. nov., A Chitinolytic Species Isolated from A River Otter in Castril Natural Park, Granada, Spain.</title>
        <authorList>
            <person name="Rodriguez M."/>
            <person name="Reina J.C."/>
            <person name="Bejar V."/>
            <person name="Llamas I."/>
        </authorList>
    </citation>
    <scope>NUCLEOTIDE SEQUENCE [LARGE SCALE GENOMIC DNA]</scope>
    <source>
        <strain evidence="5 6">N10</strain>
    </source>
</reference>
<dbReference type="EMBL" id="RHLK01000005">
    <property type="protein sequence ID" value="MVP00003.1"/>
    <property type="molecule type" value="Genomic_DNA"/>
</dbReference>
<comment type="caution">
    <text evidence="5">The sequence shown here is derived from an EMBL/GenBank/DDBJ whole genome shotgun (WGS) entry which is preliminary data.</text>
</comment>
<evidence type="ECO:0000256" key="2">
    <source>
        <dbReference type="ARBA" id="ARBA00022803"/>
    </source>
</evidence>
<dbReference type="AlphaFoldDB" id="A0A7X3FI30"/>
<dbReference type="InterPro" id="IPR013105">
    <property type="entry name" value="TPR_2"/>
</dbReference>
<dbReference type="Proteomes" id="UP000490800">
    <property type="component" value="Unassembled WGS sequence"/>
</dbReference>
<keyword evidence="2 3" id="KW-0802">TPR repeat</keyword>
<name>A0A7X3FI30_9BACL</name>
<evidence type="ECO:0000256" key="1">
    <source>
        <dbReference type="ARBA" id="ARBA00022737"/>
    </source>
</evidence>
<dbReference type="SUPFAM" id="SSF48452">
    <property type="entry name" value="TPR-like"/>
    <property type="match status" value="1"/>
</dbReference>
<dbReference type="Pfam" id="PF07719">
    <property type="entry name" value="TPR_2"/>
    <property type="match status" value="1"/>
</dbReference>
<dbReference type="OrthoDB" id="2370959at2"/>
<dbReference type="Gene3D" id="1.25.40.10">
    <property type="entry name" value="Tetratricopeptide repeat domain"/>
    <property type="match status" value="1"/>
</dbReference>
<dbReference type="InterPro" id="IPR011990">
    <property type="entry name" value="TPR-like_helical_dom_sf"/>
</dbReference>
<proteinExistence type="predicted"/>
<keyword evidence="6" id="KW-1185">Reference proteome</keyword>
<organism evidence="5 6">
    <name type="scientific">Paenibacillus lutrae</name>
    <dbReference type="NCBI Taxonomy" id="2078573"/>
    <lineage>
        <taxon>Bacteria</taxon>
        <taxon>Bacillati</taxon>
        <taxon>Bacillota</taxon>
        <taxon>Bacilli</taxon>
        <taxon>Bacillales</taxon>
        <taxon>Paenibacillaceae</taxon>
        <taxon>Paenibacillus</taxon>
    </lineage>
</organism>
<dbReference type="PROSITE" id="PS50005">
    <property type="entry name" value="TPR"/>
    <property type="match status" value="1"/>
</dbReference>
<dbReference type="InterPro" id="IPR019734">
    <property type="entry name" value="TPR_rpt"/>
</dbReference>
<gene>
    <name evidence="5" type="ORF">EDM21_10825</name>
</gene>
<evidence type="ECO:0000256" key="3">
    <source>
        <dbReference type="PROSITE-ProRule" id="PRU00339"/>
    </source>
</evidence>
<feature type="region of interest" description="Disordered" evidence="4">
    <location>
        <begin position="63"/>
        <end position="85"/>
    </location>
</feature>
<keyword evidence="1" id="KW-0677">Repeat</keyword>
<evidence type="ECO:0000313" key="6">
    <source>
        <dbReference type="Proteomes" id="UP000490800"/>
    </source>
</evidence>
<dbReference type="RefSeq" id="WP_157335431.1">
    <property type="nucleotide sequence ID" value="NZ_RHLK01000005.1"/>
</dbReference>
<protein>
    <recommendedName>
        <fullName evidence="7">Tetratricopeptide repeat protein</fullName>
    </recommendedName>
</protein>
<evidence type="ECO:0008006" key="7">
    <source>
        <dbReference type="Google" id="ProtNLM"/>
    </source>
</evidence>
<evidence type="ECO:0000313" key="5">
    <source>
        <dbReference type="EMBL" id="MVP00003.1"/>
    </source>
</evidence>
<evidence type="ECO:0000256" key="4">
    <source>
        <dbReference type="SAM" id="MobiDB-lite"/>
    </source>
</evidence>
<sequence length="205" mass="23265">MFKHLFATMNDVLDDILRQLPSASGALRAELQQELQALKAISDDCIEQWLLFEEKLGLTLVFPDEPQPEPPAPLEHPVSAPAKEPVPVEGKSAQEFIRGQGYYKLLMYDQAIHEFEMLVNREPDFLLARAYLAMGYLRKGNTAESARHFSLLVDLTENAQMKALSYNAMGCIQFQNRNLEQALEYFKKAYHADPECLELLSATDD</sequence>